<accession>A0A0N4Y4T5</accession>
<protein>
    <submittedName>
        <fullName evidence="3">Lipoprotein</fullName>
    </submittedName>
</protein>
<gene>
    <name evidence="1" type="ORF">NBR_LOCUS10938</name>
</gene>
<reference evidence="1 2" key="2">
    <citation type="submission" date="2018-11" db="EMBL/GenBank/DDBJ databases">
        <authorList>
            <consortium name="Pathogen Informatics"/>
        </authorList>
    </citation>
    <scope>NUCLEOTIDE SEQUENCE [LARGE SCALE GENOMIC DNA]</scope>
</reference>
<keyword evidence="2" id="KW-1185">Reference proteome</keyword>
<dbReference type="AlphaFoldDB" id="A0A0N4Y4T5"/>
<proteinExistence type="predicted"/>
<evidence type="ECO:0000313" key="1">
    <source>
        <dbReference type="EMBL" id="VDL74527.1"/>
    </source>
</evidence>
<sequence length="102" mass="10963">MLTVCYLRSPRTQQIISNASWLHAKALRDGASRAISQAWSDASQTSALAKKISVATGIDKTQLVAMLGQGLAPGPRIAPFTSSVDEGTQCSVWTPQQPDRHE</sequence>
<dbReference type="EMBL" id="UYSL01020418">
    <property type="protein sequence ID" value="VDL74527.1"/>
    <property type="molecule type" value="Genomic_DNA"/>
</dbReference>
<reference evidence="3" key="1">
    <citation type="submission" date="2017-02" db="UniProtKB">
        <authorList>
            <consortium name="WormBaseParasite"/>
        </authorList>
    </citation>
    <scope>IDENTIFICATION</scope>
</reference>
<evidence type="ECO:0000313" key="3">
    <source>
        <dbReference type="WBParaSite" id="NBR_0001093701-mRNA-1"/>
    </source>
</evidence>
<organism evidence="3">
    <name type="scientific">Nippostrongylus brasiliensis</name>
    <name type="common">Rat hookworm</name>
    <dbReference type="NCBI Taxonomy" id="27835"/>
    <lineage>
        <taxon>Eukaryota</taxon>
        <taxon>Metazoa</taxon>
        <taxon>Ecdysozoa</taxon>
        <taxon>Nematoda</taxon>
        <taxon>Chromadorea</taxon>
        <taxon>Rhabditida</taxon>
        <taxon>Rhabditina</taxon>
        <taxon>Rhabditomorpha</taxon>
        <taxon>Strongyloidea</taxon>
        <taxon>Heligmosomidae</taxon>
        <taxon>Nippostrongylus</taxon>
    </lineage>
</organism>
<dbReference type="WBParaSite" id="NBR_0001093701-mRNA-1">
    <property type="protein sequence ID" value="NBR_0001093701-mRNA-1"/>
    <property type="gene ID" value="NBR_0001093701"/>
</dbReference>
<evidence type="ECO:0000313" key="2">
    <source>
        <dbReference type="Proteomes" id="UP000271162"/>
    </source>
</evidence>
<name>A0A0N4Y4T5_NIPBR</name>
<dbReference type="Proteomes" id="UP000271162">
    <property type="component" value="Unassembled WGS sequence"/>
</dbReference>